<proteinExistence type="predicted"/>
<dbReference type="AlphaFoldDB" id="X1IPP0"/>
<reference evidence="2" key="1">
    <citation type="journal article" date="2014" name="Front. Microbiol.">
        <title>High frequency of phylogenetically diverse reductive dehalogenase-homologous genes in deep subseafloor sedimentary metagenomes.</title>
        <authorList>
            <person name="Kawai M."/>
            <person name="Futagami T."/>
            <person name="Toyoda A."/>
            <person name="Takaki Y."/>
            <person name="Nishi S."/>
            <person name="Hori S."/>
            <person name="Arai W."/>
            <person name="Tsubouchi T."/>
            <person name="Morono Y."/>
            <person name="Uchiyama I."/>
            <person name="Ito T."/>
            <person name="Fujiyama A."/>
            <person name="Inagaki F."/>
            <person name="Takami H."/>
        </authorList>
    </citation>
    <scope>NUCLEOTIDE SEQUENCE</scope>
    <source>
        <strain evidence="2">Expedition CK06-06</strain>
    </source>
</reference>
<name>X1IPP0_9ZZZZ</name>
<sequence>MGMIEDVVLEVWLKEFAGHFEGFGFNVPVWMDPPEKGPVLSRSKPSSVRPEPYRGGRC</sequence>
<feature type="non-terminal residue" evidence="2">
    <location>
        <position position="58"/>
    </location>
</feature>
<comment type="caution">
    <text evidence="2">The sequence shown here is derived from an EMBL/GenBank/DDBJ whole genome shotgun (WGS) entry which is preliminary data.</text>
</comment>
<protein>
    <submittedName>
        <fullName evidence="2">Uncharacterized protein</fullName>
    </submittedName>
</protein>
<gene>
    <name evidence="2" type="ORF">S03H2_55862</name>
</gene>
<accession>X1IPP0</accession>
<organism evidence="2">
    <name type="scientific">marine sediment metagenome</name>
    <dbReference type="NCBI Taxonomy" id="412755"/>
    <lineage>
        <taxon>unclassified sequences</taxon>
        <taxon>metagenomes</taxon>
        <taxon>ecological metagenomes</taxon>
    </lineage>
</organism>
<dbReference type="EMBL" id="BARU01035718">
    <property type="protein sequence ID" value="GAH83667.1"/>
    <property type="molecule type" value="Genomic_DNA"/>
</dbReference>
<evidence type="ECO:0000313" key="2">
    <source>
        <dbReference type="EMBL" id="GAH83667.1"/>
    </source>
</evidence>
<evidence type="ECO:0000256" key="1">
    <source>
        <dbReference type="SAM" id="MobiDB-lite"/>
    </source>
</evidence>
<feature type="region of interest" description="Disordered" evidence="1">
    <location>
        <begin position="36"/>
        <end position="58"/>
    </location>
</feature>